<sequence length="37" mass="4360">MEQHFFKENDTKDTIFKRADEALYISKNSGRNIVTIV</sequence>
<proteinExistence type="predicted"/>
<protein>
    <recommendedName>
        <fullName evidence="2">GGDEF domain-containing protein</fullName>
    </recommendedName>
</protein>
<organism evidence="1">
    <name type="scientific">Aliarcobacter butzleri</name>
    <dbReference type="NCBI Taxonomy" id="28197"/>
    <lineage>
        <taxon>Bacteria</taxon>
        <taxon>Pseudomonadati</taxon>
        <taxon>Campylobacterota</taxon>
        <taxon>Epsilonproteobacteria</taxon>
        <taxon>Campylobacterales</taxon>
        <taxon>Arcobacteraceae</taxon>
        <taxon>Aliarcobacter</taxon>
    </lineage>
</organism>
<geneLocation type="plasmid" evidence="1">
    <name>AB-1167-LD</name>
</geneLocation>
<dbReference type="SUPFAM" id="SSF55073">
    <property type="entry name" value="Nucleotide cyclase"/>
    <property type="match status" value="1"/>
</dbReference>
<keyword evidence="1" id="KW-0614">Plasmid</keyword>
<evidence type="ECO:0000313" key="1">
    <source>
        <dbReference type="EMBL" id="AHG28773.1"/>
    </source>
</evidence>
<dbReference type="EMBL" id="KF740631">
    <property type="protein sequence ID" value="AHG28773.1"/>
    <property type="molecule type" value="Genomic_DNA"/>
</dbReference>
<name>W0LW03_9BACT</name>
<dbReference type="AlphaFoldDB" id="W0LW03"/>
<dbReference type="InterPro" id="IPR029787">
    <property type="entry name" value="Nucleotide_cyclase"/>
</dbReference>
<reference evidence="1" key="1">
    <citation type="journal article" date="2014" name="PLoS ONE">
        <title>Presence and analysis of plasmids in human and animal associated arcobacter species.</title>
        <authorList>
            <person name="Douidah L."/>
            <person name="De Zutter L."/>
            <person name="Van Nieuwerburgh F."/>
            <person name="Deforce D."/>
            <person name="Ingmer H."/>
            <person name="Vandenberg O."/>
            <person name="Van den Abeele A.M."/>
            <person name="Houf K."/>
        </authorList>
    </citation>
    <scope>NUCLEOTIDE SEQUENCE</scope>
    <source>
        <strain evidence="1">AC1167</strain>
        <plasmid evidence="1">AB-1167-LD</plasmid>
    </source>
</reference>
<evidence type="ECO:0008006" key="2">
    <source>
        <dbReference type="Google" id="ProtNLM"/>
    </source>
</evidence>
<accession>W0LW03</accession>